<dbReference type="SMART" id="SM00248">
    <property type="entry name" value="ANK"/>
    <property type="match status" value="11"/>
</dbReference>
<dbReference type="Pfam" id="PF00023">
    <property type="entry name" value="Ank"/>
    <property type="match status" value="1"/>
</dbReference>
<dbReference type="InterPro" id="IPR002110">
    <property type="entry name" value="Ankyrin_rpt"/>
</dbReference>
<dbReference type="InterPro" id="IPR000210">
    <property type="entry name" value="BTB/POZ_dom"/>
</dbReference>
<dbReference type="SUPFAM" id="SSF48403">
    <property type="entry name" value="Ankyrin repeat"/>
    <property type="match status" value="2"/>
</dbReference>
<organism evidence="5 6">
    <name type="scientific">Anaeramoeba ignava</name>
    <name type="common">Anaerobic marine amoeba</name>
    <dbReference type="NCBI Taxonomy" id="1746090"/>
    <lineage>
        <taxon>Eukaryota</taxon>
        <taxon>Metamonada</taxon>
        <taxon>Anaeramoebidae</taxon>
        <taxon>Anaeramoeba</taxon>
    </lineage>
</organism>
<evidence type="ECO:0000256" key="1">
    <source>
        <dbReference type="ARBA" id="ARBA00022737"/>
    </source>
</evidence>
<accession>A0A9Q0RG37</accession>
<dbReference type="Pfam" id="PF00651">
    <property type="entry name" value="BTB"/>
    <property type="match status" value="1"/>
</dbReference>
<gene>
    <name evidence="5" type="ORF">M0811_04530</name>
</gene>
<dbReference type="PANTHER" id="PTHR24123:SF33">
    <property type="entry name" value="PROTEIN HOS4"/>
    <property type="match status" value="1"/>
</dbReference>
<feature type="domain" description="BTB" evidence="4">
    <location>
        <begin position="620"/>
        <end position="684"/>
    </location>
</feature>
<keyword evidence="6" id="KW-1185">Reference proteome</keyword>
<sequence length="684" mass="77751">MNSTSLFQLIDSQNFETLKSQLEKEPDLIKQTDGWNLLHYSCSTSNTENLIEFLISKGMEINSKTGLTPLHICCWNDLDISVFNILLKAGVDVNSESKITPLHLAAQTEMNHEKIKLLIDNGANIYARNNSTPLSFALQSKQDLETIKLLSSKEIIKSKNLTTSLHLVLSSNPSLEVVKFLIDNGADINSQDKATPLYYSIIHKNPFEIQELLLKFGADPNISSFSILLLITQNPSKFLNPDKEIELLIKYGAKIKDDNNNNYENSLLFNAINHSFSPKTVDLLLNLKPNIDIKNHSMLSFAIKQKYPLSIIEKIYNMGSNDVNRLDASKSPLFHSVFHDSVEVCEFLLKNKADPNQSKNLPLHAVCSDKKCLVDFADILIKYGADIEKKDLRKTPIQICCWSSKIFELVQLLISKGAQTNVVTLFSSTIENPKTVAKIVGFLFEKLIPINGLNKQTALHLAIATKKPLDSIESLLDYGAFIEIKDDQTPLSLANSEQKEFIDSYLSICEDMNNLLEDNPLADFTIYLNEGNLRYHKIILNSRIGEENIPKFLEIISTKEKQEVELFMKFIYSGLILNPHQYDICKEIWDSIGLNDLDKQIGKKSLISNLRKLENDENSKDFTILCENKEIRVHKFILFARSELFRGMFLNVSDDSNKVNDYSGRSFDSMNQLIHFFIKMIFLI</sequence>
<dbReference type="PROSITE" id="PS50297">
    <property type="entry name" value="ANK_REP_REGION"/>
    <property type="match status" value="3"/>
</dbReference>
<dbReference type="CDD" id="cd18186">
    <property type="entry name" value="BTB_POZ_ZBTB_KLHL-like"/>
    <property type="match status" value="1"/>
</dbReference>
<feature type="repeat" description="ANK" evidence="3">
    <location>
        <begin position="65"/>
        <end position="98"/>
    </location>
</feature>
<evidence type="ECO:0000313" key="6">
    <source>
        <dbReference type="Proteomes" id="UP001149090"/>
    </source>
</evidence>
<comment type="caution">
    <text evidence="5">The sequence shown here is derived from an EMBL/GenBank/DDBJ whole genome shotgun (WGS) entry which is preliminary data.</text>
</comment>
<dbReference type="EMBL" id="JAPDFW010000044">
    <property type="protein sequence ID" value="KAJ5078807.1"/>
    <property type="molecule type" value="Genomic_DNA"/>
</dbReference>
<dbReference type="PANTHER" id="PTHR24123">
    <property type="entry name" value="ANKYRIN REPEAT-CONTAINING"/>
    <property type="match status" value="1"/>
</dbReference>
<dbReference type="Proteomes" id="UP001149090">
    <property type="component" value="Unassembled WGS sequence"/>
</dbReference>
<name>A0A9Q0RG37_ANAIG</name>
<dbReference type="OrthoDB" id="341259at2759"/>
<feature type="repeat" description="ANK" evidence="3">
    <location>
        <begin position="160"/>
        <end position="193"/>
    </location>
</feature>
<dbReference type="InterPro" id="IPR036770">
    <property type="entry name" value="Ankyrin_rpt-contain_sf"/>
</dbReference>
<dbReference type="Pfam" id="PF12796">
    <property type="entry name" value="Ank_2"/>
    <property type="match status" value="3"/>
</dbReference>
<protein>
    <submittedName>
        <fullName evidence="5">Ankyrin repeat-containing protein</fullName>
    </submittedName>
</protein>
<evidence type="ECO:0000256" key="2">
    <source>
        <dbReference type="ARBA" id="ARBA00023043"/>
    </source>
</evidence>
<keyword evidence="1" id="KW-0677">Repeat</keyword>
<evidence type="ECO:0000313" key="5">
    <source>
        <dbReference type="EMBL" id="KAJ5078807.1"/>
    </source>
</evidence>
<dbReference type="InterPro" id="IPR011333">
    <property type="entry name" value="SKP1/BTB/POZ_sf"/>
</dbReference>
<dbReference type="Gene3D" id="1.25.40.20">
    <property type="entry name" value="Ankyrin repeat-containing domain"/>
    <property type="match status" value="2"/>
</dbReference>
<dbReference type="PROSITE" id="PS50088">
    <property type="entry name" value="ANK_REPEAT"/>
    <property type="match status" value="5"/>
</dbReference>
<feature type="repeat" description="ANK" evidence="3">
    <location>
        <begin position="454"/>
        <end position="487"/>
    </location>
</feature>
<feature type="repeat" description="ANK" evidence="3">
    <location>
        <begin position="33"/>
        <end position="66"/>
    </location>
</feature>
<dbReference type="AlphaFoldDB" id="A0A9Q0RG37"/>
<keyword evidence="2 3" id="KW-0040">ANK repeat</keyword>
<reference evidence="5" key="1">
    <citation type="submission" date="2022-10" db="EMBL/GenBank/DDBJ databases">
        <title>Novel sulphate-reducing endosymbionts in the free-living metamonad Anaeramoeba.</title>
        <authorList>
            <person name="Jerlstrom-Hultqvist J."/>
            <person name="Cepicka I."/>
            <person name="Gallot-Lavallee L."/>
            <person name="Salas-Leiva D."/>
            <person name="Curtis B.A."/>
            <person name="Zahonova K."/>
            <person name="Pipaliya S."/>
            <person name="Dacks J."/>
            <person name="Roger A.J."/>
        </authorList>
    </citation>
    <scope>NUCLEOTIDE SEQUENCE</scope>
    <source>
        <strain evidence="5">BMAN</strain>
    </source>
</reference>
<evidence type="ECO:0000259" key="4">
    <source>
        <dbReference type="PROSITE" id="PS50097"/>
    </source>
</evidence>
<dbReference type="SUPFAM" id="SSF54695">
    <property type="entry name" value="POZ domain"/>
    <property type="match status" value="1"/>
</dbReference>
<proteinExistence type="predicted"/>
<dbReference type="Gene3D" id="3.30.710.10">
    <property type="entry name" value="Potassium Channel Kv1.1, Chain A"/>
    <property type="match status" value="1"/>
</dbReference>
<feature type="repeat" description="ANK" evidence="3">
    <location>
        <begin position="97"/>
        <end position="130"/>
    </location>
</feature>
<dbReference type="PROSITE" id="PS50097">
    <property type="entry name" value="BTB"/>
    <property type="match status" value="1"/>
</dbReference>
<dbReference type="InterPro" id="IPR051165">
    <property type="entry name" value="Multifunctional_ANK_Repeat"/>
</dbReference>
<evidence type="ECO:0000256" key="3">
    <source>
        <dbReference type="PROSITE-ProRule" id="PRU00023"/>
    </source>
</evidence>